<feature type="coiled-coil region" evidence="6">
    <location>
        <begin position="158"/>
        <end position="185"/>
    </location>
</feature>
<dbReference type="InterPro" id="IPR029016">
    <property type="entry name" value="GAF-like_dom_sf"/>
</dbReference>
<evidence type="ECO:0000313" key="10">
    <source>
        <dbReference type="Proteomes" id="UP000245474"/>
    </source>
</evidence>
<dbReference type="Proteomes" id="UP000245474">
    <property type="component" value="Unassembled WGS sequence"/>
</dbReference>
<evidence type="ECO:0000256" key="7">
    <source>
        <dbReference type="SAM" id="MobiDB-lite"/>
    </source>
</evidence>
<dbReference type="RefSeq" id="WP_109679386.1">
    <property type="nucleotide sequence ID" value="NZ_CP086615.1"/>
</dbReference>
<feature type="region of interest" description="Disordered" evidence="7">
    <location>
        <begin position="1"/>
        <end position="22"/>
    </location>
</feature>
<keyword evidence="4" id="KW-0808">Transferase</keyword>
<dbReference type="GO" id="GO:0030295">
    <property type="term" value="F:protein kinase activator activity"/>
    <property type="evidence" value="ECO:0007669"/>
    <property type="project" value="TreeGrafter"/>
</dbReference>
<dbReference type="CDD" id="cd00075">
    <property type="entry name" value="HATPase"/>
    <property type="match status" value="1"/>
</dbReference>
<keyword evidence="6" id="KW-0175">Coiled coil</keyword>
<dbReference type="InterPro" id="IPR036097">
    <property type="entry name" value="HisK_dim/P_sf"/>
</dbReference>
<keyword evidence="5" id="KW-0418">Kinase</keyword>
<dbReference type="InterPro" id="IPR003594">
    <property type="entry name" value="HATPase_dom"/>
</dbReference>
<keyword evidence="3" id="KW-0597">Phosphoprotein</keyword>
<dbReference type="GO" id="GO:0000156">
    <property type="term" value="F:phosphorelay response regulator activity"/>
    <property type="evidence" value="ECO:0007669"/>
    <property type="project" value="TreeGrafter"/>
</dbReference>
<evidence type="ECO:0000256" key="2">
    <source>
        <dbReference type="ARBA" id="ARBA00012438"/>
    </source>
</evidence>
<dbReference type="InterPro" id="IPR003018">
    <property type="entry name" value="GAF"/>
</dbReference>
<dbReference type="GO" id="GO:0007234">
    <property type="term" value="P:osmosensory signaling via phosphorelay pathway"/>
    <property type="evidence" value="ECO:0007669"/>
    <property type="project" value="TreeGrafter"/>
</dbReference>
<dbReference type="Pfam" id="PF01590">
    <property type="entry name" value="GAF"/>
    <property type="match status" value="1"/>
</dbReference>
<dbReference type="Gene3D" id="3.30.450.40">
    <property type="match status" value="1"/>
</dbReference>
<protein>
    <recommendedName>
        <fullName evidence="2">histidine kinase</fullName>
        <ecNumber evidence="2">2.7.13.3</ecNumber>
    </recommendedName>
</protein>
<dbReference type="Pfam" id="PF02518">
    <property type="entry name" value="HATPase_c"/>
    <property type="match status" value="1"/>
</dbReference>
<dbReference type="AlphaFoldDB" id="A0A2U2MYS3"/>
<dbReference type="PROSITE" id="PS50109">
    <property type="entry name" value="HIS_KIN"/>
    <property type="match status" value="1"/>
</dbReference>
<dbReference type="SMART" id="SM00387">
    <property type="entry name" value="HATPase_c"/>
    <property type="match status" value="1"/>
</dbReference>
<dbReference type="InterPro" id="IPR005467">
    <property type="entry name" value="His_kinase_dom"/>
</dbReference>
<dbReference type="Pfam" id="PF00512">
    <property type="entry name" value="HisKA"/>
    <property type="match status" value="1"/>
</dbReference>
<dbReference type="PRINTS" id="PR00344">
    <property type="entry name" value="BCTRLSENSOR"/>
</dbReference>
<dbReference type="PANTHER" id="PTHR42878:SF15">
    <property type="entry name" value="BACTERIOPHYTOCHROME"/>
    <property type="match status" value="1"/>
</dbReference>
<keyword evidence="10" id="KW-1185">Reference proteome</keyword>
<evidence type="ECO:0000256" key="6">
    <source>
        <dbReference type="SAM" id="Coils"/>
    </source>
</evidence>
<dbReference type="Gene3D" id="3.30.565.10">
    <property type="entry name" value="Histidine kinase-like ATPase, C-terminal domain"/>
    <property type="match status" value="1"/>
</dbReference>
<evidence type="ECO:0000256" key="5">
    <source>
        <dbReference type="ARBA" id="ARBA00022777"/>
    </source>
</evidence>
<dbReference type="InterPro" id="IPR036890">
    <property type="entry name" value="HATPase_C_sf"/>
</dbReference>
<dbReference type="InterPro" id="IPR004358">
    <property type="entry name" value="Sig_transdc_His_kin-like_C"/>
</dbReference>
<dbReference type="SMART" id="SM00388">
    <property type="entry name" value="HisKA"/>
    <property type="match status" value="1"/>
</dbReference>
<dbReference type="OrthoDB" id="7051794at2"/>
<dbReference type="GO" id="GO:0000155">
    <property type="term" value="F:phosphorelay sensor kinase activity"/>
    <property type="evidence" value="ECO:0007669"/>
    <property type="project" value="InterPro"/>
</dbReference>
<feature type="domain" description="Histidine kinase" evidence="8">
    <location>
        <begin position="370"/>
        <end position="580"/>
    </location>
</feature>
<dbReference type="CDD" id="cd00082">
    <property type="entry name" value="HisKA"/>
    <property type="match status" value="1"/>
</dbReference>
<evidence type="ECO:0000313" key="9">
    <source>
        <dbReference type="EMBL" id="PWG62030.1"/>
    </source>
</evidence>
<dbReference type="EMBL" id="QFFI01000023">
    <property type="protein sequence ID" value="PWG62030.1"/>
    <property type="molecule type" value="Genomic_DNA"/>
</dbReference>
<reference evidence="9 10" key="1">
    <citation type="submission" date="2018-05" db="EMBL/GenBank/DDBJ databases">
        <title>Spiribacter halobius sp. nov., a moderately halophilic bacterium isolated from marine solar saltern.</title>
        <authorList>
            <person name="Zheng W.-S."/>
            <person name="Lu D.-C."/>
            <person name="Du Z.-J."/>
        </authorList>
    </citation>
    <scope>NUCLEOTIDE SEQUENCE [LARGE SCALE GENOMIC DNA]</scope>
    <source>
        <strain evidence="9 10">E85</strain>
    </source>
</reference>
<evidence type="ECO:0000256" key="4">
    <source>
        <dbReference type="ARBA" id="ARBA00022679"/>
    </source>
</evidence>
<dbReference type="InterPro" id="IPR050351">
    <property type="entry name" value="BphY/WalK/GraS-like"/>
</dbReference>
<proteinExistence type="predicted"/>
<evidence type="ECO:0000259" key="8">
    <source>
        <dbReference type="PROSITE" id="PS50109"/>
    </source>
</evidence>
<gene>
    <name evidence="9" type="ORF">DEM34_13675</name>
</gene>
<comment type="catalytic activity">
    <reaction evidence="1">
        <text>ATP + protein L-histidine = ADP + protein N-phospho-L-histidine.</text>
        <dbReference type="EC" id="2.7.13.3"/>
    </reaction>
</comment>
<dbReference type="SMART" id="SM00065">
    <property type="entry name" value="GAF"/>
    <property type="match status" value="1"/>
</dbReference>
<dbReference type="SUPFAM" id="SSF55781">
    <property type="entry name" value="GAF domain-like"/>
    <property type="match status" value="1"/>
</dbReference>
<dbReference type="PANTHER" id="PTHR42878">
    <property type="entry name" value="TWO-COMPONENT HISTIDINE KINASE"/>
    <property type="match status" value="1"/>
</dbReference>
<organism evidence="9 10">
    <name type="scientific">Sediminicurvatus halobius</name>
    <dbReference type="NCBI Taxonomy" id="2182432"/>
    <lineage>
        <taxon>Bacteria</taxon>
        <taxon>Pseudomonadati</taxon>
        <taxon>Pseudomonadota</taxon>
        <taxon>Gammaproteobacteria</taxon>
        <taxon>Chromatiales</taxon>
        <taxon>Ectothiorhodospiraceae</taxon>
        <taxon>Sediminicurvatus</taxon>
    </lineage>
</organism>
<dbReference type="InterPro" id="IPR003661">
    <property type="entry name" value="HisK_dim/P_dom"/>
</dbReference>
<name>A0A2U2MYS3_9GAMM</name>
<dbReference type="SUPFAM" id="SSF47384">
    <property type="entry name" value="Homodimeric domain of signal transducing histidine kinase"/>
    <property type="match status" value="1"/>
</dbReference>
<dbReference type="EC" id="2.7.13.3" evidence="2"/>
<sequence>MTLHSASGPKSPRATFAPPTPSGDVDRVAALHDLHVLDTAADERFDRLTRLATELFEVPIALVSLVDEHRQWFKSVCGLEVRETSREVSFCAHALNEPNLMMIEDTLQHPRFAEHPLVIGEPYIRFYAGAIIRGPEGQALGTLCIADRRPRRLDARERASLRRLAELAEAEIEREAELNQRFRRLAEDALFDPATGLPGEELFRHRLAGRAAATGALAILLLAEMSDLSRGALAGEQATLRQALAERLGREAREEDLIGVAADGALMLARQAEHLADGWAETVRGRLSAPIQVAAGRHAPALVLQRIDAEPGEAAAERLDAGLRALRTEVAARREAVQQARVEQAARERTAALEREVGERTRALEEFLQAVTHDLREPLNQMDTYAELIEAEGAERFSPQALEDLRSIREAAGRMGELIGALRELSRVGRSELAVEPVALAECVRQVLADLDRTLRDSGAQLSPPPEATVRADPTLLRAVYQNLISNALRHAGQAPRIRFSHERREAGDVLGVADSGPGIDVPDRDSVFRPFVRLRGRGAGSGLGLTLVARIIARHGGHAWVETAPEGGAHVRWLLPADPGKPGG</sequence>
<dbReference type="Gene3D" id="1.10.287.130">
    <property type="match status" value="1"/>
</dbReference>
<comment type="caution">
    <text evidence="9">The sequence shown here is derived from an EMBL/GenBank/DDBJ whole genome shotgun (WGS) entry which is preliminary data.</text>
</comment>
<dbReference type="SUPFAM" id="SSF55874">
    <property type="entry name" value="ATPase domain of HSP90 chaperone/DNA topoisomerase II/histidine kinase"/>
    <property type="match status" value="1"/>
</dbReference>
<evidence type="ECO:0000256" key="3">
    <source>
        <dbReference type="ARBA" id="ARBA00022553"/>
    </source>
</evidence>
<accession>A0A2U2MYS3</accession>
<evidence type="ECO:0000256" key="1">
    <source>
        <dbReference type="ARBA" id="ARBA00000085"/>
    </source>
</evidence>